<dbReference type="PANTHER" id="PTHR10157">
    <property type="entry name" value="DOPAMINE BETA HYDROXYLASE RELATED"/>
    <property type="match status" value="1"/>
</dbReference>
<organism evidence="4 5">
    <name type="scientific">Nannocystis pusilla</name>
    <dbReference type="NCBI Taxonomy" id="889268"/>
    <lineage>
        <taxon>Bacteria</taxon>
        <taxon>Pseudomonadati</taxon>
        <taxon>Myxococcota</taxon>
        <taxon>Polyangia</taxon>
        <taxon>Nannocystales</taxon>
        <taxon>Nannocystaceae</taxon>
        <taxon>Nannocystis</taxon>
    </lineage>
</organism>
<feature type="compositionally biased region" description="Polar residues" evidence="2">
    <location>
        <begin position="23"/>
        <end position="52"/>
    </location>
</feature>
<evidence type="ECO:0000256" key="2">
    <source>
        <dbReference type="SAM" id="MobiDB-lite"/>
    </source>
</evidence>
<evidence type="ECO:0000313" key="5">
    <source>
        <dbReference type="Proteomes" id="UP001139031"/>
    </source>
</evidence>
<dbReference type="Gene3D" id="2.60.120.310">
    <property type="entry name" value="Copper type II, ascorbate-dependent monooxygenase, N-terminal domain"/>
    <property type="match status" value="1"/>
</dbReference>
<dbReference type="InterPro" id="IPR014784">
    <property type="entry name" value="Cu2_ascorb_mOase-like_C"/>
</dbReference>
<dbReference type="Gene3D" id="2.60.120.230">
    <property type="match status" value="1"/>
</dbReference>
<dbReference type="SUPFAM" id="SSF49742">
    <property type="entry name" value="PHM/PNGase F"/>
    <property type="match status" value="2"/>
</dbReference>
<keyword evidence="5" id="KW-1185">Reference proteome</keyword>
<dbReference type="InterPro" id="IPR024548">
    <property type="entry name" value="Cu2_monoox_C"/>
</dbReference>
<dbReference type="PROSITE" id="PS51257">
    <property type="entry name" value="PROKAR_LIPOPROTEIN"/>
    <property type="match status" value="1"/>
</dbReference>
<accession>A0ABS7TY95</accession>
<keyword evidence="1" id="KW-1015">Disulfide bond</keyword>
<dbReference type="EMBL" id="JAIRAU010000037">
    <property type="protein sequence ID" value="MBZ5712996.1"/>
    <property type="molecule type" value="Genomic_DNA"/>
</dbReference>
<feature type="region of interest" description="Disordered" evidence="2">
    <location>
        <begin position="23"/>
        <end position="68"/>
    </location>
</feature>
<evidence type="ECO:0000313" key="4">
    <source>
        <dbReference type="EMBL" id="MBZ5712996.1"/>
    </source>
</evidence>
<dbReference type="Proteomes" id="UP001139031">
    <property type="component" value="Unassembled WGS sequence"/>
</dbReference>
<feature type="domain" description="Copper type II ascorbate-dependent monooxygenase C-terminal" evidence="3">
    <location>
        <begin position="366"/>
        <end position="456"/>
    </location>
</feature>
<dbReference type="InterPro" id="IPR000945">
    <property type="entry name" value="DBH-like"/>
</dbReference>
<feature type="compositionally biased region" description="Polar residues" evidence="2">
    <location>
        <begin position="58"/>
        <end position="67"/>
    </location>
</feature>
<protein>
    <recommendedName>
        <fullName evidence="3">Copper type II ascorbate-dependent monooxygenase C-terminal domain-containing protein</fullName>
    </recommendedName>
</protein>
<proteinExistence type="predicted"/>
<gene>
    <name evidence="4" type="ORF">K7C98_27480</name>
</gene>
<sequence length="462" mass="49358">MKLHPAIPSLVTLAFIVGCESTAGSTDGSSTENPGSTEGSSPTEGASLTEGSAPTEGSDPTESSNAPTYYKDIAPIVNNECLGCHRDGGVAPFSLEDPEAAASLSGLLAASVQSRTMPPMPVNNDGSCHTYKNARWLSDEELALFQSWSEAGAPLGDPADAPPPPVDDSPKLSGELATFDIGLDYMPQPAPGEQDEYRCFVVDPGITEDSFITGYDILPGDPRVVHHVSLFYLLDAEAEAEAAALDAADPEPGYRCFGAAGVQKSILYGVWVPGSGATILPEGTGIFHGAGRQVVVQVHYNVPVPGLYSDRSKVTYQLEQGATLERAYLVPAGSFEFSVPPGDPKANVSAEMTLEMLGWYAGITIPGGLRVWGSMPHMHVIGETQQTTLHHQGSEQCLTDVDRWDFHWQDLWWYQTPIDVSPGDTLSISCNFDTSGREMPTTWGEGTHDEMCTNILYATLLD</sequence>
<evidence type="ECO:0000256" key="1">
    <source>
        <dbReference type="ARBA" id="ARBA00023157"/>
    </source>
</evidence>
<comment type="caution">
    <text evidence="4">The sequence shown here is derived from an EMBL/GenBank/DDBJ whole genome shotgun (WGS) entry which is preliminary data.</text>
</comment>
<dbReference type="RefSeq" id="WP_224194748.1">
    <property type="nucleotide sequence ID" value="NZ_JAIRAU010000037.1"/>
</dbReference>
<reference evidence="4" key="1">
    <citation type="submission" date="2021-08" db="EMBL/GenBank/DDBJ databases">
        <authorList>
            <person name="Stevens D.C."/>
        </authorList>
    </citation>
    <scope>NUCLEOTIDE SEQUENCE</scope>
    <source>
        <strain evidence="4">DSM 53165</strain>
    </source>
</reference>
<dbReference type="InterPro" id="IPR036939">
    <property type="entry name" value="Cu2_ascorb_mOase_N_sf"/>
</dbReference>
<dbReference type="InterPro" id="IPR008977">
    <property type="entry name" value="PHM/PNGase_F_dom_sf"/>
</dbReference>
<evidence type="ECO:0000259" key="3">
    <source>
        <dbReference type="Pfam" id="PF03712"/>
    </source>
</evidence>
<name>A0ABS7TY95_9BACT</name>
<dbReference type="Pfam" id="PF03712">
    <property type="entry name" value="Cu2_monoox_C"/>
    <property type="match status" value="1"/>
</dbReference>
<dbReference type="PANTHER" id="PTHR10157:SF23">
    <property type="entry name" value="MOXD1 HOMOLOG 1"/>
    <property type="match status" value="1"/>
</dbReference>